<dbReference type="EMBL" id="JBHUEO010000044">
    <property type="protein sequence ID" value="MFD1707790.1"/>
    <property type="molecule type" value="Genomic_DNA"/>
</dbReference>
<evidence type="ECO:0000313" key="3">
    <source>
        <dbReference type="Proteomes" id="UP001597301"/>
    </source>
</evidence>
<feature type="region of interest" description="Disordered" evidence="1">
    <location>
        <begin position="31"/>
        <end position="53"/>
    </location>
</feature>
<sequence>MSKKGQYQNGEDQYKMPKALQQERKFSYRVGYTATSGNDTGGKDEPGKRTDQP</sequence>
<organism evidence="2 3">
    <name type="scientific">Siminovitchia sediminis</name>
    <dbReference type="NCBI Taxonomy" id="1274353"/>
    <lineage>
        <taxon>Bacteria</taxon>
        <taxon>Bacillati</taxon>
        <taxon>Bacillota</taxon>
        <taxon>Bacilli</taxon>
        <taxon>Bacillales</taxon>
        <taxon>Bacillaceae</taxon>
        <taxon>Siminovitchia</taxon>
    </lineage>
</organism>
<evidence type="ECO:0000256" key="1">
    <source>
        <dbReference type="SAM" id="MobiDB-lite"/>
    </source>
</evidence>
<evidence type="ECO:0000313" key="2">
    <source>
        <dbReference type="EMBL" id="MFD1707790.1"/>
    </source>
</evidence>
<proteinExistence type="predicted"/>
<dbReference type="Proteomes" id="UP001597301">
    <property type="component" value="Unassembled WGS sequence"/>
</dbReference>
<gene>
    <name evidence="2" type="ORF">ACFSCZ_13775</name>
</gene>
<keyword evidence="3" id="KW-1185">Reference proteome</keyword>
<dbReference type="RefSeq" id="WP_380774612.1">
    <property type="nucleotide sequence ID" value="NZ_JBHUEO010000044.1"/>
</dbReference>
<feature type="compositionally biased region" description="Basic and acidic residues" evidence="1">
    <location>
        <begin position="41"/>
        <end position="53"/>
    </location>
</feature>
<accession>A0ABW4KIK4</accession>
<protein>
    <submittedName>
        <fullName evidence="2">Uncharacterized protein</fullName>
    </submittedName>
</protein>
<reference evidence="3" key="1">
    <citation type="journal article" date="2019" name="Int. J. Syst. Evol. Microbiol.">
        <title>The Global Catalogue of Microorganisms (GCM) 10K type strain sequencing project: providing services to taxonomists for standard genome sequencing and annotation.</title>
        <authorList>
            <consortium name="The Broad Institute Genomics Platform"/>
            <consortium name="The Broad Institute Genome Sequencing Center for Infectious Disease"/>
            <person name="Wu L."/>
            <person name="Ma J."/>
        </authorList>
    </citation>
    <scope>NUCLEOTIDE SEQUENCE [LARGE SCALE GENOMIC DNA]</scope>
    <source>
        <strain evidence="3">CGMCC 1.12295</strain>
    </source>
</reference>
<name>A0ABW4KIK4_9BACI</name>
<comment type="caution">
    <text evidence="2">The sequence shown here is derived from an EMBL/GenBank/DDBJ whole genome shotgun (WGS) entry which is preliminary data.</text>
</comment>